<dbReference type="InterPro" id="IPR011009">
    <property type="entry name" value="Kinase-like_dom_sf"/>
</dbReference>
<accession>S8C3I5</accession>
<gene>
    <name evidence="10" type="ORF">M569_15891</name>
</gene>
<dbReference type="PANTHER" id="PTHR24056:SF228">
    <property type="entry name" value="PROTEIN IMPAIRED IN BABA-INDUCED STERILITY 1"/>
    <property type="match status" value="1"/>
</dbReference>
<evidence type="ECO:0000313" key="11">
    <source>
        <dbReference type="Proteomes" id="UP000015453"/>
    </source>
</evidence>
<keyword evidence="3" id="KW-0808">Transferase</keyword>
<dbReference type="PANTHER" id="PTHR24056">
    <property type="entry name" value="CELL DIVISION PROTEIN KINASE"/>
    <property type="match status" value="1"/>
</dbReference>
<evidence type="ECO:0000256" key="4">
    <source>
        <dbReference type="ARBA" id="ARBA00022741"/>
    </source>
</evidence>
<evidence type="ECO:0000256" key="3">
    <source>
        <dbReference type="ARBA" id="ARBA00022679"/>
    </source>
</evidence>
<sequence length="634" mass="70423">MGCATSKPDVSVTPMTLDCSGGGSRGDLVAALEVNLSKVNSNGGSAGEFVSFRLANLHRYVEGELVAAGWPAWLTAVAGEAIHGWVPLKADSFEKLEKIGQGTYSTVFRARELESGRIVALKKVRFDSLEPESVRFMAREILILRRLNHPNIIELQGLIASPSSCSIYLVFEYMDHDISGLLSSPDITFTQPQVKCYAKQLLSGLEHCHSRGVMHRDIKGANLLVDNAGVLKIADFGLANFSSLSHNRHLTSRVVTLWYRPPELLLGSTDYGVGVDLWSAGCLLAELLTGRPILQGRTEVEQLHKIFKLCGSPPEDYWNKSKLPHATLFRPKHPYESTLLETFKDQPEEAVDLIQTLLAVDPHKRGTAASALSSQYFKRKPFACDPSSLPQYPPSKEIDIKHHEDAARRKQPGARSRKPTQNGTTTTTTSHPEQGENNGGCSVEMKEEQGSQMKKENPPCPVQVSASTGFAWARKAPPDTSSRTIRPSSRSLNTTGSSTIAVHLKNKLDREGGEMGMCQSESTNGDESFESIMYSMLGKWKQLEQPDSLDTWDEYHSQELSAASSLYHKMEAAASTRVNVAYNKLDHREKVEFSGPLLSQTTQRINEMLEKHERHIRQAVRRSWFHKVRMRNGK</sequence>
<evidence type="ECO:0000259" key="9">
    <source>
        <dbReference type="PROSITE" id="PS50011"/>
    </source>
</evidence>
<evidence type="ECO:0000256" key="7">
    <source>
        <dbReference type="PROSITE-ProRule" id="PRU10141"/>
    </source>
</evidence>
<feature type="compositionally biased region" description="Basic and acidic residues" evidence="8">
    <location>
        <begin position="444"/>
        <end position="457"/>
    </location>
</feature>
<keyword evidence="2" id="KW-0723">Serine/threonine-protein kinase</keyword>
<dbReference type="PROSITE" id="PS00107">
    <property type="entry name" value="PROTEIN_KINASE_ATP"/>
    <property type="match status" value="1"/>
</dbReference>
<keyword evidence="11" id="KW-1185">Reference proteome</keyword>
<keyword evidence="6 7" id="KW-0067">ATP-binding</keyword>
<keyword evidence="5" id="KW-0418">Kinase</keyword>
<name>S8C3I5_9LAMI</name>
<dbReference type="OrthoDB" id="28397at2759"/>
<feature type="compositionally biased region" description="Basic residues" evidence="8">
    <location>
        <begin position="409"/>
        <end position="418"/>
    </location>
</feature>
<protein>
    <recommendedName>
        <fullName evidence="9">Protein kinase domain-containing protein</fullName>
    </recommendedName>
</protein>
<dbReference type="Proteomes" id="UP000015453">
    <property type="component" value="Unassembled WGS sequence"/>
</dbReference>
<dbReference type="EMBL" id="AUSU01008793">
    <property type="protein sequence ID" value="EPS58921.1"/>
    <property type="molecule type" value="Genomic_DNA"/>
</dbReference>
<dbReference type="Pfam" id="PF00069">
    <property type="entry name" value="Pkinase"/>
    <property type="match status" value="1"/>
</dbReference>
<feature type="region of interest" description="Disordered" evidence="8">
    <location>
        <begin position="404"/>
        <end position="496"/>
    </location>
</feature>
<evidence type="ECO:0000256" key="5">
    <source>
        <dbReference type="ARBA" id="ARBA00022777"/>
    </source>
</evidence>
<dbReference type="PROSITE" id="PS00108">
    <property type="entry name" value="PROTEIN_KINASE_ST"/>
    <property type="match status" value="1"/>
</dbReference>
<dbReference type="SUPFAM" id="SSF56112">
    <property type="entry name" value="Protein kinase-like (PK-like)"/>
    <property type="match status" value="1"/>
</dbReference>
<dbReference type="Gene3D" id="3.30.200.20">
    <property type="entry name" value="Phosphorylase Kinase, domain 1"/>
    <property type="match status" value="1"/>
</dbReference>
<dbReference type="GO" id="GO:0032968">
    <property type="term" value="P:positive regulation of transcription elongation by RNA polymerase II"/>
    <property type="evidence" value="ECO:0007669"/>
    <property type="project" value="TreeGrafter"/>
</dbReference>
<evidence type="ECO:0000256" key="2">
    <source>
        <dbReference type="ARBA" id="ARBA00022527"/>
    </source>
</evidence>
<feature type="compositionally biased region" description="Low complexity" evidence="8">
    <location>
        <begin position="478"/>
        <end position="491"/>
    </location>
</feature>
<dbReference type="SMART" id="SM00220">
    <property type="entry name" value="S_TKc"/>
    <property type="match status" value="1"/>
</dbReference>
<keyword evidence="4 7" id="KW-0547">Nucleotide-binding</keyword>
<dbReference type="GO" id="GO:0000307">
    <property type="term" value="C:cyclin-dependent protein kinase holoenzyme complex"/>
    <property type="evidence" value="ECO:0007669"/>
    <property type="project" value="TreeGrafter"/>
</dbReference>
<evidence type="ECO:0000256" key="1">
    <source>
        <dbReference type="ARBA" id="ARBA00006485"/>
    </source>
</evidence>
<dbReference type="GO" id="GO:0005524">
    <property type="term" value="F:ATP binding"/>
    <property type="evidence" value="ECO:0007669"/>
    <property type="project" value="UniProtKB-UniRule"/>
</dbReference>
<comment type="caution">
    <text evidence="10">The sequence shown here is derived from an EMBL/GenBank/DDBJ whole genome shotgun (WGS) entry which is preliminary data.</text>
</comment>
<dbReference type="InterPro" id="IPR050108">
    <property type="entry name" value="CDK"/>
</dbReference>
<dbReference type="GO" id="GO:0005634">
    <property type="term" value="C:nucleus"/>
    <property type="evidence" value="ECO:0007669"/>
    <property type="project" value="TreeGrafter"/>
</dbReference>
<reference evidence="10 11" key="1">
    <citation type="journal article" date="2013" name="BMC Genomics">
        <title>The miniature genome of a carnivorous plant Genlisea aurea contains a low number of genes and short non-coding sequences.</title>
        <authorList>
            <person name="Leushkin E.V."/>
            <person name="Sutormin R.A."/>
            <person name="Nabieva E.R."/>
            <person name="Penin A.A."/>
            <person name="Kondrashov A.S."/>
            <person name="Logacheva M.D."/>
        </authorList>
    </citation>
    <scope>NUCLEOTIDE SEQUENCE [LARGE SCALE GENOMIC DNA]</scope>
</reference>
<evidence type="ECO:0000313" key="10">
    <source>
        <dbReference type="EMBL" id="EPS58921.1"/>
    </source>
</evidence>
<feature type="domain" description="Protein kinase" evidence="9">
    <location>
        <begin position="93"/>
        <end position="377"/>
    </location>
</feature>
<dbReference type="InterPro" id="IPR008271">
    <property type="entry name" value="Ser/Thr_kinase_AS"/>
</dbReference>
<feature type="compositionally biased region" description="Polar residues" evidence="8">
    <location>
        <begin position="430"/>
        <end position="440"/>
    </location>
</feature>
<organism evidence="10 11">
    <name type="scientific">Genlisea aurea</name>
    <dbReference type="NCBI Taxonomy" id="192259"/>
    <lineage>
        <taxon>Eukaryota</taxon>
        <taxon>Viridiplantae</taxon>
        <taxon>Streptophyta</taxon>
        <taxon>Embryophyta</taxon>
        <taxon>Tracheophyta</taxon>
        <taxon>Spermatophyta</taxon>
        <taxon>Magnoliopsida</taxon>
        <taxon>eudicotyledons</taxon>
        <taxon>Gunneridae</taxon>
        <taxon>Pentapetalae</taxon>
        <taxon>asterids</taxon>
        <taxon>lamiids</taxon>
        <taxon>Lamiales</taxon>
        <taxon>Lentibulariaceae</taxon>
        <taxon>Genlisea</taxon>
    </lineage>
</organism>
<evidence type="ECO:0000256" key="8">
    <source>
        <dbReference type="SAM" id="MobiDB-lite"/>
    </source>
</evidence>
<dbReference type="AlphaFoldDB" id="S8C3I5"/>
<dbReference type="InterPro" id="IPR000719">
    <property type="entry name" value="Prot_kinase_dom"/>
</dbReference>
<dbReference type="InterPro" id="IPR017441">
    <property type="entry name" value="Protein_kinase_ATP_BS"/>
</dbReference>
<dbReference type="CDD" id="cd07840">
    <property type="entry name" value="STKc_CDK9_like"/>
    <property type="match status" value="1"/>
</dbReference>
<dbReference type="GO" id="GO:0008353">
    <property type="term" value="F:RNA polymerase II CTD heptapeptide repeat kinase activity"/>
    <property type="evidence" value="ECO:0007669"/>
    <property type="project" value="TreeGrafter"/>
</dbReference>
<comment type="similarity">
    <text evidence="1">Belongs to the protein kinase superfamily. CMGC Ser/Thr protein kinase family. CDC2/CDKX subfamily.</text>
</comment>
<proteinExistence type="inferred from homology"/>
<dbReference type="PROSITE" id="PS50011">
    <property type="entry name" value="PROTEIN_KINASE_DOM"/>
    <property type="match status" value="1"/>
</dbReference>
<feature type="binding site" evidence="7">
    <location>
        <position position="122"/>
    </location>
    <ligand>
        <name>ATP</name>
        <dbReference type="ChEBI" id="CHEBI:30616"/>
    </ligand>
</feature>
<dbReference type="FunFam" id="1.10.510.10:FF:000043">
    <property type="entry name" value="probable serine/threonine-protein kinase At1g54610"/>
    <property type="match status" value="1"/>
</dbReference>
<dbReference type="FunFam" id="3.30.200.20:FF:000021">
    <property type="entry name" value="probable serine/threonine-protein kinase At1g54610"/>
    <property type="match status" value="1"/>
</dbReference>
<evidence type="ECO:0000256" key="6">
    <source>
        <dbReference type="ARBA" id="ARBA00022840"/>
    </source>
</evidence>
<dbReference type="Gene3D" id="1.10.510.10">
    <property type="entry name" value="Transferase(Phosphotransferase) domain 1"/>
    <property type="match status" value="1"/>
</dbReference>